<gene>
    <name evidence="1" type="ORF">LCGC14_2293290</name>
</gene>
<proteinExistence type="predicted"/>
<evidence type="ECO:0000313" key="1">
    <source>
        <dbReference type="EMBL" id="KKL51660.1"/>
    </source>
</evidence>
<name>A0A0F9F329_9ZZZZ</name>
<dbReference type="EMBL" id="LAZR01032168">
    <property type="protein sequence ID" value="KKL51660.1"/>
    <property type="molecule type" value="Genomic_DNA"/>
</dbReference>
<comment type="caution">
    <text evidence="1">The sequence shown here is derived from an EMBL/GenBank/DDBJ whole genome shotgun (WGS) entry which is preliminary data.</text>
</comment>
<accession>A0A0F9F329</accession>
<dbReference type="AlphaFoldDB" id="A0A0F9F329"/>
<sequence length="265" mass="30453">MIESNSIDLIITNYKDDIQKKYLKMLKSGSFIFILSIPRQDVMSKVIVSLQDIGFKTGFTSIYYTSKLGVKAIIVAMKPLSEKSYIDQAMKDGKGISWFDDCRIPVNRNNERSYDKEAYSGKEGIFVEGKTRFLSGDIKTKRNDNWLNQGRFPANLLVSDDVLNDGRISNNYRPNFIGKITGSQNFAGRRGVRNEPNDTGSFSRYFDLDKWWEKRIENFPKSFNNSLKLFSYLIVLGSRENDIIFKPVKIDSIKIACKTLNRKVI</sequence>
<reference evidence="1" key="1">
    <citation type="journal article" date="2015" name="Nature">
        <title>Complex archaea that bridge the gap between prokaryotes and eukaryotes.</title>
        <authorList>
            <person name="Spang A."/>
            <person name="Saw J.H."/>
            <person name="Jorgensen S.L."/>
            <person name="Zaremba-Niedzwiedzka K."/>
            <person name="Martijn J."/>
            <person name="Lind A.E."/>
            <person name="van Eijk R."/>
            <person name="Schleper C."/>
            <person name="Guy L."/>
            <person name="Ettema T.J."/>
        </authorList>
    </citation>
    <scope>NUCLEOTIDE SEQUENCE</scope>
</reference>
<organism evidence="1">
    <name type="scientific">marine sediment metagenome</name>
    <dbReference type="NCBI Taxonomy" id="412755"/>
    <lineage>
        <taxon>unclassified sequences</taxon>
        <taxon>metagenomes</taxon>
        <taxon>ecological metagenomes</taxon>
    </lineage>
</organism>
<protein>
    <submittedName>
        <fullName evidence="1">Uncharacterized protein</fullName>
    </submittedName>
</protein>